<dbReference type="EMBL" id="OZ023710">
    <property type="protein sequence ID" value="CAK9882766.1"/>
    <property type="molecule type" value="Genomic_DNA"/>
</dbReference>
<gene>
    <name evidence="1" type="ORF">CSSPJE1EN2_LOCUS24017</name>
</gene>
<reference evidence="1" key="1">
    <citation type="submission" date="2024-03" db="EMBL/GenBank/DDBJ databases">
        <authorList>
            <consortium name="ELIXIR-Norway"/>
            <consortium name="Elixir Norway"/>
        </authorList>
    </citation>
    <scope>NUCLEOTIDE SEQUENCE</scope>
</reference>
<proteinExistence type="predicted"/>
<name>A0ABP1C1V7_9BRYO</name>
<evidence type="ECO:0000313" key="1">
    <source>
        <dbReference type="EMBL" id="CAK9882766.1"/>
    </source>
</evidence>
<sequence>MKSELLHAFTATSFVKRRGNELKSELLRAFTARSFANLQFSRRRKAARDNNKEKEQRNFSACLDCSLEKKESKRMEMESVRWQLQLEQRRRRQQVDGKNFCQKVLLFHRGSTSTTLAVASPIFSPSTGRRQQVAVATPIVCPSREPQEEEEEEEELLLAAFCE</sequence>
<evidence type="ECO:0000313" key="2">
    <source>
        <dbReference type="Proteomes" id="UP001497522"/>
    </source>
</evidence>
<organism evidence="1 2">
    <name type="scientific">Sphagnum jensenii</name>
    <dbReference type="NCBI Taxonomy" id="128206"/>
    <lineage>
        <taxon>Eukaryota</taxon>
        <taxon>Viridiplantae</taxon>
        <taxon>Streptophyta</taxon>
        <taxon>Embryophyta</taxon>
        <taxon>Bryophyta</taxon>
        <taxon>Sphagnophytina</taxon>
        <taxon>Sphagnopsida</taxon>
        <taxon>Sphagnales</taxon>
        <taxon>Sphagnaceae</taxon>
        <taxon>Sphagnum</taxon>
    </lineage>
</organism>
<protein>
    <submittedName>
        <fullName evidence="1">Uncharacterized protein</fullName>
    </submittedName>
</protein>
<accession>A0ABP1C1V7</accession>
<keyword evidence="2" id="KW-1185">Reference proteome</keyword>
<dbReference type="Proteomes" id="UP001497522">
    <property type="component" value="Chromosome 9"/>
</dbReference>